<accession>A0ABU8N4T4</accession>
<feature type="region of interest" description="Disordered" evidence="1">
    <location>
        <begin position="96"/>
        <end position="116"/>
    </location>
</feature>
<gene>
    <name evidence="2" type="ORF">WCD41_11110</name>
</gene>
<dbReference type="Proteomes" id="UP001370100">
    <property type="component" value="Unassembled WGS sequence"/>
</dbReference>
<evidence type="ECO:0000313" key="2">
    <source>
        <dbReference type="EMBL" id="MEJ2886995.1"/>
    </source>
</evidence>
<evidence type="ECO:0000313" key="3">
    <source>
        <dbReference type="Proteomes" id="UP001370100"/>
    </source>
</evidence>
<organism evidence="2 3">
    <name type="scientific">Actinomycetospora aeridis</name>
    <dbReference type="NCBI Taxonomy" id="3129231"/>
    <lineage>
        <taxon>Bacteria</taxon>
        <taxon>Bacillati</taxon>
        <taxon>Actinomycetota</taxon>
        <taxon>Actinomycetes</taxon>
        <taxon>Pseudonocardiales</taxon>
        <taxon>Pseudonocardiaceae</taxon>
        <taxon>Actinomycetospora</taxon>
    </lineage>
</organism>
<evidence type="ECO:0000256" key="1">
    <source>
        <dbReference type="SAM" id="MobiDB-lite"/>
    </source>
</evidence>
<proteinExistence type="predicted"/>
<keyword evidence="3" id="KW-1185">Reference proteome</keyword>
<comment type="caution">
    <text evidence="2">The sequence shown here is derived from an EMBL/GenBank/DDBJ whole genome shotgun (WGS) entry which is preliminary data.</text>
</comment>
<protein>
    <submittedName>
        <fullName evidence="2">DUF1490 family protein</fullName>
    </submittedName>
</protein>
<dbReference type="EMBL" id="JBBEGL010000003">
    <property type="protein sequence ID" value="MEJ2886995.1"/>
    <property type="molecule type" value="Genomic_DNA"/>
</dbReference>
<sequence>MTSAVGAASVRREIVSREQVGMTVWAGLAARAAGTIATGVVGVAVVEGVRKLATGPRLHEAAVAVTTAGLRGARAAETGAERVRLSAGDIVAEARGRLGEEAPAPGAGAAGHDHEH</sequence>
<dbReference type="RefSeq" id="WP_337713493.1">
    <property type="nucleotide sequence ID" value="NZ_JBBEGL010000003.1"/>
</dbReference>
<name>A0ABU8N4T4_9PSEU</name>
<dbReference type="InterPro" id="IPR009963">
    <property type="entry name" value="DUF1490"/>
</dbReference>
<dbReference type="Pfam" id="PF07371">
    <property type="entry name" value="DUF1490"/>
    <property type="match status" value="1"/>
</dbReference>
<reference evidence="2 3" key="1">
    <citation type="submission" date="2024-03" db="EMBL/GenBank/DDBJ databases">
        <title>Actinomycetospora sp. OC33-EN06, a novel actinomycete isolated from wild orchid (Aerides multiflora).</title>
        <authorList>
            <person name="Suriyachadkun C."/>
        </authorList>
    </citation>
    <scope>NUCLEOTIDE SEQUENCE [LARGE SCALE GENOMIC DNA]</scope>
    <source>
        <strain evidence="2 3">OC33-EN06</strain>
    </source>
</reference>